<proteinExistence type="inferred from homology"/>
<evidence type="ECO:0000313" key="10">
    <source>
        <dbReference type="Proteomes" id="UP000632273"/>
    </source>
</evidence>
<dbReference type="InterPro" id="IPR037171">
    <property type="entry name" value="NagB/RpiA_transferase-like"/>
</dbReference>
<evidence type="ECO:0000256" key="5">
    <source>
        <dbReference type="ARBA" id="ARBA00013198"/>
    </source>
</evidence>
<dbReference type="SUPFAM" id="SSF100950">
    <property type="entry name" value="NagB/RpiA/CoA transferase-like"/>
    <property type="match status" value="1"/>
</dbReference>
<comment type="function">
    <text evidence="2 7">Hydrolysis of 6-phosphogluconolactone to 6-phosphogluconate.</text>
</comment>
<keyword evidence="7" id="KW-0378">Hydrolase</keyword>
<comment type="similarity">
    <text evidence="4 7">Belongs to the glucosamine/galactosamine-6-phosphate isomerase family. 6-phosphogluconolactonase subfamily.</text>
</comment>
<dbReference type="InterPro" id="IPR039104">
    <property type="entry name" value="6PGL"/>
</dbReference>
<dbReference type="PANTHER" id="PTHR11054:SF0">
    <property type="entry name" value="6-PHOSPHOGLUCONOLACTONASE"/>
    <property type="match status" value="1"/>
</dbReference>
<evidence type="ECO:0000313" key="9">
    <source>
        <dbReference type="EMBL" id="GGF14271.1"/>
    </source>
</evidence>
<accession>A0ABQ1UBT5</accession>
<evidence type="ECO:0000256" key="1">
    <source>
        <dbReference type="ARBA" id="ARBA00000832"/>
    </source>
</evidence>
<dbReference type="EMBL" id="BMHT01000004">
    <property type="protein sequence ID" value="GGF14271.1"/>
    <property type="molecule type" value="Genomic_DNA"/>
</dbReference>
<reference evidence="10" key="1">
    <citation type="journal article" date="2019" name="Int. J. Syst. Evol. Microbiol.">
        <title>The Global Catalogue of Microorganisms (GCM) 10K type strain sequencing project: providing services to taxonomists for standard genome sequencing and annotation.</title>
        <authorList>
            <consortium name="The Broad Institute Genomics Platform"/>
            <consortium name="The Broad Institute Genome Sequencing Center for Infectious Disease"/>
            <person name="Wu L."/>
            <person name="Ma J."/>
        </authorList>
    </citation>
    <scope>NUCLEOTIDE SEQUENCE [LARGE SCALE GENOMIC DNA]</scope>
    <source>
        <strain evidence="10">CGMCC 1.15197</strain>
    </source>
</reference>
<comment type="pathway">
    <text evidence="3 7">Carbohydrate degradation; pentose phosphate pathway; D-ribulose 5-phosphate from D-glucose 6-phosphate (oxidative stage): step 2/3.</text>
</comment>
<dbReference type="Gene3D" id="3.40.50.1360">
    <property type="match status" value="1"/>
</dbReference>
<gene>
    <name evidence="7" type="primary">pgl</name>
    <name evidence="9" type="ORF">GCM10011383_26930</name>
</gene>
<evidence type="ECO:0000256" key="6">
    <source>
        <dbReference type="ARBA" id="ARBA00020337"/>
    </source>
</evidence>
<name>A0ABQ1UBT5_9BACT</name>
<protein>
    <recommendedName>
        <fullName evidence="6 7">6-phosphogluconolactonase</fullName>
        <shortName evidence="7">6PGL</shortName>
        <ecNumber evidence="5 7">3.1.1.31</ecNumber>
    </recommendedName>
</protein>
<dbReference type="CDD" id="cd01400">
    <property type="entry name" value="6PGL"/>
    <property type="match status" value="1"/>
</dbReference>
<dbReference type="PANTHER" id="PTHR11054">
    <property type="entry name" value="6-PHOSPHOGLUCONOLACTONASE"/>
    <property type="match status" value="1"/>
</dbReference>
<dbReference type="InterPro" id="IPR006148">
    <property type="entry name" value="Glc/Gal-6P_isomerase"/>
</dbReference>
<dbReference type="Pfam" id="PF01182">
    <property type="entry name" value="Glucosamine_iso"/>
    <property type="match status" value="1"/>
</dbReference>
<dbReference type="Proteomes" id="UP000632273">
    <property type="component" value="Unassembled WGS sequence"/>
</dbReference>
<sequence>MEKNKPGIKLNVFTTPDEVLQHLADYFVYLANQNIEVRGRFAVALSGGNSPKKLYELLASDAYKGQVDWDKVDFFFGDERYVPQTAPESNYLMAKLALFEPLQIPSTHVFAVDTELEPAQAALAYATNIQSYFNGLPARFDLVLLGLGDNAHTASLFPHTPVLHEQASTVKEAFLPEQQVYRITLTAPLINQAQAVAFLVYGQDKALAVQQILEADRDIEQYPAQLIAPKEGDLQWFLDSAAASELSEVMS</sequence>
<organism evidence="9 10">
    <name type="scientific">Hymenobacter cavernae</name>
    <dbReference type="NCBI Taxonomy" id="2044852"/>
    <lineage>
        <taxon>Bacteria</taxon>
        <taxon>Pseudomonadati</taxon>
        <taxon>Bacteroidota</taxon>
        <taxon>Cytophagia</taxon>
        <taxon>Cytophagales</taxon>
        <taxon>Hymenobacteraceae</taxon>
        <taxon>Hymenobacter</taxon>
    </lineage>
</organism>
<dbReference type="EC" id="3.1.1.31" evidence="5 7"/>
<evidence type="ECO:0000259" key="8">
    <source>
        <dbReference type="Pfam" id="PF01182"/>
    </source>
</evidence>
<dbReference type="InterPro" id="IPR005900">
    <property type="entry name" value="6-phosphogluconolactonase_DevB"/>
</dbReference>
<comment type="caution">
    <text evidence="9">The sequence shown here is derived from an EMBL/GenBank/DDBJ whole genome shotgun (WGS) entry which is preliminary data.</text>
</comment>
<comment type="catalytic activity">
    <reaction evidence="1 7">
        <text>6-phospho-D-glucono-1,5-lactone + H2O = 6-phospho-D-gluconate + H(+)</text>
        <dbReference type="Rhea" id="RHEA:12556"/>
        <dbReference type="ChEBI" id="CHEBI:15377"/>
        <dbReference type="ChEBI" id="CHEBI:15378"/>
        <dbReference type="ChEBI" id="CHEBI:57955"/>
        <dbReference type="ChEBI" id="CHEBI:58759"/>
        <dbReference type="EC" id="3.1.1.31"/>
    </reaction>
</comment>
<evidence type="ECO:0000256" key="7">
    <source>
        <dbReference type="RuleBase" id="RU365095"/>
    </source>
</evidence>
<dbReference type="NCBIfam" id="TIGR01198">
    <property type="entry name" value="pgl"/>
    <property type="match status" value="1"/>
</dbReference>
<evidence type="ECO:0000256" key="4">
    <source>
        <dbReference type="ARBA" id="ARBA00010662"/>
    </source>
</evidence>
<keyword evidence="10" id="KW-1185">Reference proteome</keyword>
<evidence type="ECO:0000256" key="2">
    <source>
        <dbReference type="ARBA" id="ARBA00002681"/>
    </source>
</evidence>
<evidence type="ECO:0000256" key="3">
    <source>
        <dbReference type="ARBA" id="ARBA00004961"/>
    </source>
</evidence>
<feature type="domain" description="Glucosamine/galactosamine-6-phosphate isomerase" evidence="8">
    <location>
        <begin position="15"/>
        <end position="236"/>
    </location>
</feature>
<dbReference type="RefSeq" id="WP_229755283.1">
    <property type="nucleotide sequence ID" value="NZ_BMHT01000004.1"/>
</dbReference>